<reference evidence="1 2" key="1">
    <citation type="journal article" date="2021" name="Sci. Rep.">
        <title>The genome of the diatom Chaetoceros tenuissimus carries an ancient integrated fragment of an extant virus.</title>
        <authorList>
            <person name="Hongo Y."/>
            <person name="Kimura K."/>
            <person name="Takaki Y."/>
            <person name="Yoshida Y."/>
            <person name="Baba S."/>
            <person name="Kobayashi G."/>
            <person name="Nagasaki K."/>
            <person name="Hano T."/>
            <person name="Tomaru Y."/>
        </authorList>
    </citation>
    <scope>NUCLEOTIDE SEQUENCE [LARGE SCALE GENOMIC DNA]</scope>
    <source>
        <strain evidence="1 2">NIES-3715</strain>
    </source>
</reference>
<proteinExistence type="predicted"/>
<protein>
    <submittedName>
        <fullName evidence="1">Uncharacterized protein</fullName>
    </submittedName>
</protein>
<evidence type="ECO:0000313" key="1">
    <source>
        <dbReference type="EMBL" id="GFH47481.1"/>
    </source>
</evidence>
<dbReference type="AlphaFoldDB" id="A0AAD3CM96"/>
<dbReference type="Proteomes" id="UP001054902">
    <property type="component" value="Unassembled WGS sequence"/>
</dbReference>
<organism evidence="1 2">
    <name type="scientific">Chaetoceros tenuissimus</name>
    <dbReference type="NCBI Taxonomy" id="426638"/>
    <lineage>
        <taxon>Eukaryota</taxon>
        <taxon>Sar</taxon>
        <taxon>Stramenopiles</taxon>
        <taxon>Ochrophyta</taxon>
        <taxon>Bacillariophyta</taxon>
        <taxon>Coscinodiscophyceae</taxon>
        <taxon>Chaetocerotophycidae</taxon>
        <taxon>Chaetocerotales</taxon>
        <taxon>Chaetocerotaceae</taxon>
        <taxon>Chaetoceros</taxon>
    </lineage>
</organism>
<name>A0AAD3CM96_9STRA</name>
<sequence length="99" mass="11275">MAKDPLQQALQLLEPNRRGSLLRRKRTDLCLQSLKLESKLFQESRSHNQVINLNRKEIDVGHVIGKGGFSRVCNIMGFPPMKEMESSLSSFTTICTERS</sequence>
<keyword evidence="2" id="KW-1185">Reference proteome</keyword>
<gene>
    <name evidence="1" type="ORF">CTEN210_03956</name>
</gene>
<evidence type="ECO:0000313" key="2">
    <source>
        <dbReference type="Proteomes" id="UP001054902"/>
    </source>
</evidence>
<dbReference type="EMBL" id="BLLK01000023">
    <property type="protein sequence ID" value="GFH47481.1"/>
    <property type="molecule type" value="Genomic_DNA"/>
</dbReference>
<accession>A0AAD3CM96</accession>
<comment type="caution">
    <text evidence="1">The sequence shown here is derived from an EMBL/GenBank/DDBJ whole genome shotgun (WGS) entry which is preliminary data.</text>
</comment>